<dbReference type="InterPro" id="IPR002035">
    <property type="entry name" value="VWF_A"/>
</dbReference>
<dbReference type="Pfam" id="PF13768">
    <property type="entry name" value="VWA_3"/>
    <property type="match status" value="1"/>
</dbReference>
<dbReference type="EMBL" id="KZ613837">
    <property type="protein sequence ID" value="PMD58030.1"/>
    <property type="molecule type" value="Genomic_DNA"/>
</dbReference>
<dbReference type="InParanoid" id="A0A2J6T4S7"/>
<feature type="compositionally biased region" description="Polar residues" evidence="1">
    <location>
        <begin position="902"/>
        <end position="911"/>
    </location>
</feature>
<dbReference type="PANTHER" id="PTHR45737">
    <property type="entry name" value="VON WILLEBRAND FACTOR A DOMAIN-CONTAINING PROTEIN 5A"/>
    <property type="match status" value="1"/>
</dbReference>
<evidence type="ECO:0008006" key="6">
    <source>
        <dbReference type="Google" id="ProtNLM"/>
    </source>
</evidence>
<gene>
    <name evidence="4" type="ORF">K444DRAFT_664807</name>
</gene>
<evidence type="ECO:0000259" key="3">
    <source>
        <dbReference type="PROSITE" id="PS51468"/>
    </source>
</evidence>
<evidence type="ECO:0000259" key="2">
    <source>
        <dbReference type="PROSITE" id="PS50234"/>
    </source>
</evidence>
<dbReference type="STRING" id="1095630.A0A2J6T4S7"/>
<evidence type="ECO:0000313" key="5">
    <source>
        <dbReference type="Proteomes" id="UP000235371"/>
    </source>
</evidence>
<proteinExistence type="predicted"/>
<feature type="compositionally biased region" description="Low complexity" evidence="1">
    <location>
        <begin position="912"/>
        <end position="921"/>
    </location>
</feature>
<dbReference type="InterPro" id="IPR036465">
    <property type="entry name" value="vWFA_dom_sf"/>
</dbReference>
<dbReference type="PANTHER" id="PTHR45737:SF4">
    <property type="entry name" value="VON WILLEBRAND DOMAIN PROTEIN (AFU_ORTHOLOGUE AFUA_4G01160)"/>
    <property type="match status" value="1"/>
</dbReference>
<name>A0A2J6T4S7_9HELO</name>
<dbReference type="PROSITE" id="PS50234">
    <property type="entry name" value="VWFA"/>
    <property type="match status" value="1"/>
</dbReference>
<sequence length="1396" mass="155670">MSSYYARLETSNLGHPLLKRSTEGAAHDVRHDDFVVPGQTKEGNELYLPLLEVSVEVEVVGTVAWTKLTQTFTNRTTSLVKEATYCFPLYDKSTVTDFTCFIGSDKVLRGVVKPKPQAKAEFQAAVARQRVAALLEEHTPEVFETSIGNIPAQSTVKIEICYITELKADLSGEGVLVTVPTSVAPRYGAPPISFSSSSASASLAVPPENGLQIQIQVSSPVAINRIESRTHPVTIEMGSHGHTTTRNIRDLAKSRGSLEYDPKKARATLSDRSACLGKDFVLLVQCRGGTLLASRATQEPHPKLPDHSALMVSINLRDVYTPDVVSPKSPCEIIFFADRSGSMQDKIEALKTAMGFFLKSLPNNCFFNICSFGSNHVFMWPNSRPYNQQNLDESISYVTINFEADMGGTELLSGLRKVVLKRNLALNTQIIIPTDGEVWDPANTFDFIRNTRAANEEKEIRFFALGIGDAVSHQLVEGISRHGGGLAEVVSVDSRGDWKGRVIRMLEAALTPSTWKIEISLDDDSILHNWKEQRCIQAPYQIPDFHAFSRSSVYFLFSQEVMTKSVKFKATATSGETVTADLPLQSLESSRTCVHLLAAKAVLHDLESGQSWMHAIGQKNNGTAQANVEDLAKAEGERIGTEWSLSSKWTSFVIVDNINLLEKTSRLYQAEKTELAELTRTRLGATDYPVPNQLAFHGPSFAPFKRLVRGAARPRPPPVRRLEFFTKETGNAHYTQETTALRVDEAPANNSVDRNTSVRSVITPPAYNPSAGQNEHVLGRESERGGIDSVIEFSEIVDKEEQSRETDMKAPYQVGRAFRRGNQEEERRRLRRGGQRADLVALQELAEQQRITSTVSAGPTLEELRAEHDRIKNEWQQTVSSVSYAGLGLVRRLTTKDAGHAKSSTSGSAIVTGTRTSSRTTTARELDPNAPAFVSSRFPGPGFDKGKGKGEGTAPDTPRDWNSRDWNFGSTMDYNSLPKKTGDSELIPAPEFNRSGKRIASVTGHESPATLYFCEDEKQRNAHGSTMPILDRTITDMGMGDLNNQPKAAENRGAETSIIITLNFKLRSYCFPMPGFWKRLGVGSARREKPTKYLPWGSEAENFQLVSNVPRVSSTLWLNSPQRIVYPESNQNDEDYGSYAPSDSIPETAALEPAISELERQRITKYIALEELIYAQTTNGRFDLNNDLGTAVKNKFKHWRFDLLVSELGESMWYGDMDKVLETARTIVLIEVKHADAQDSWKFVIQKARAFVSTVIQDEEQRKNLFGVLQNQLSADREMVLHALKTSRWLLSHRKLVDGILRSHILDDPKELLNLLRTYVPLGYGHFAYEIEKLVKFLGDHVLNEVYHKERKEKSMPGHSGVGLENPDEWTDGWDDILKLLEAIKSVRRERRVLES</sequence>
<evidence type="ECO:0000256" key="1">
    <source>
        <dbReference type="SAM" id="MobiDB-lite"/>
    </source>
</evidence>
<dbReference type="OrthoDB" id="1729737at2759"/>
<dbReference type="GeneID" id="36595084"/>
<feature type="domain" description="VWFA" evidence="2">
    <location>
        <begin position="332"/>
        <end position="510"/>
    </location>
</feature>
<dbReference type="Gene3D" id="3.40.50.410">
    <property type="entry name" value="von Willebrand factor, type A domain"/>
    <property type="match status" value="1"/>
</dbReference>
<protein>
    <recommendedName>
        <fullName evidence="6">VIT-domain-containing protein</fullName>
    </recommendedName>
</protein>
<keyword evidence="5" id="KW-1185">Reference proteome</keyword>
<accession>A0A2J6T4S7</accession>
<evidence type="ECO:0000313" key="4">
    <source>
        <dbReference type="EMBL" id="PMD58030.1"/>
    </source>
</evidence>
<dbReference type="RefSeq" id="XP_024734934.1">
    <property type="nucleotide sequence ID" value="XM_024887008.1"/>
</dbReference>
<reference evidence="4 5" key="1">
    <citation type="submission" date="2016-04" db="EMBL/GenBank/DDBJ databases">
        <title>A degradative enzymes factory behind the ericoid mycorrhizal symbiosis.</title>
        <authorList>
            <consortium name="DOE Joint Genome Institute"/>
            <person name="Martino E."/>
            <person name="Morin E."/>
            <person name="Grelet G."/>
            <person name="Kuo A."/>
            <person name="Kohler A."/>
            <person name="Daghino S."/>
            <person name="Barry K."/>
            <person name="Choi C."/>
            <person name="Cichocki N."/>
            <person name="Clum A."/>
            <person name="Copeland A."/>
            <person name="Hainaut M."/>
            <person name="Haridas S."/>
            <person name="Labutti K."/>
            <person name="Lindquist E."/>
            <person name="Lipzen A."/>
            <person name="Khouja H.-R."/>
            <person name="Murat C."/>
            <person name="Ohm R."/>
            <person name="Olson A."/>
            <person name="Spatafora J."/>
            <person name="Veneault-Fourrey C."/>
            <person name="Henrissat B."/>
            <person name="Grigoriev I."/>
            <person name="Martin F."/>
            <person name="Perotto S."/>
        </authorList>
    </citation>
    <scope>NUCLEOTIDE SEQUENCE [LARGE SCALE GENOMIC DNA]</scope>
    <source>
        <strain evidence="4 5">E</strain>
    </source>
</reference>
<dbReference type="PROSITE" id="PS51468">
    <property type="entry name" value="VIT"/>
    <property type="match status" value="1"/>
</dbReference>
<dbReference type="SMART" id="SM00609">
    <property type="entry name" value="VIT"/>
    <property type="match status" value="1"/>
</dbReference>
<organism evidence="4 5">
    <name type="scientific">Hyaloscypha bicolor E</name>
    <dbReference type="NCBI Taxonomy" id="1095630"/>
    <lineage>
        <taxon>Eukaryota</taxon>
        <taxon>Fungi</taxon>
        <taxon>Dikarya</taxon>
        <taxon>Ascomycota</taxon>
        <taxon>Pezizomycotina</taxon>
        <taxon>Leotiomycetes</taxon>
        <taxon>Helotiales</taxon>
        <taxon>Hyaloscyphaceae</taxon>
        <taxon>Hyaloscypha</taxon>
        <taxon>Hyaloscypha bicolor</taxon>
    </lineage>
</organism>
<dbReference type="SUPFAM" id="SSF53300">
    <property type="entry name" value="vWA-like"/>
    <property type="match status" value="1"/>
</dbReference>
<feature type="domain" description="VIT" evidence="3">
    <location>
        <begin position="34"/>
        <end position="164"/>
    </location>
</feature>
<dbReference type="InterPro" id="IPR013694">
    <property type="entry name" value="VIT"/>
</dbReference>
<feature type="region of interest" description="Disordered" evidence="1">
    <location>
        <begin position="897"/>
        <end position="965"/>
    </location>
</feature>
<dbReference type="Pfam" id="PF08487">
    <property type="entry name" value="VIT"/>
    <property type="match status" value="1"/>
</dbReference>
<dbReference type="Proteomes" id="UP000235371">
    <property type="component" value="Unassembled WGS sequence"/>
</dbReference>